<sequence length="72" mass="7543">MAVGAQQGADRPSGAAFYQESRAPERGRDKALEVLGCRACRRRLMLLGELPIVRIKAPQAAATSGSAASSSK</sequence>
<evidence type="ECO:0000256" key="1">
    <source>
        <dbReference type="SAM" id="MobiDB-lite"/>
    </source>
</evidence>
<evidence type="ECO:0000313" key="2">
    <source>
        <dbReference type="EMBL" id="PBK02469.1"/>
    </source>
</evidence>
<reference evidence="2 3" key="1">
    <citation type="submission" date="2017-09" db="EMBL/GenBank/DDBJ databases">
        <title>Pseudomonas abyssi sp. nov. isolated from Abyssopelagic Water.</title>
        <authorList>
            <person name="Wei Y."/>
        </authorList>
    </citation>
    <scope>NUCLEOTIDE SEQUENCE [LARGE SCALE GENOMIC DNA]</scope>
    <source>
        <strain evidence="2 3">MT5</strain>
    </source>
</reference>
<dbReference type="EMBL" id="NTMR01000041">
    <property type="protein sequence ID" value="PBK02469.1"/>
    <property type="molecule type" value="Genomic_DNA"/>
</dbReference>
<evidence type="ECO:0000313" key="3">
    <source>
        <dbReference type="Proteomes" id="UP000242313"/>
    </source>
</evidence>
<feature type="region of interest" description="Disordered" evidence="1">
    <location>
        <begin position="1"/>
        <end position="25"/>
    </location>
</feature>
<proteinExistence type="predicted"/>
<name>A0A2A3MCB3_9PSED</name>
<accession>A0A2A3MCB3</accession>
<organism evidence="2 3">
    <name type="scientific">Pseudomonas abyssi</name>
    <dbReference type="NCBI Taxonomy" id="170540"/>
    <lineage>
        <taxon>Bacteria</taxon>
        <taxon>Pseudomonadati</taxon>
        <taxon>Pseudomonadota</taxon>
        <taxon>Gammaproteobacteria</taxon>
        <taxon>Pseudomonadales</taxon>
        <taxon>Pseudomonadaceae</taxon>
        <taxon>Pseudomonas</taxon>
    </lineage>
</organism>
<dbReference type="AlphaFoldDB" id="A0A2A3MCB3"/>
<comment type="caution">
    <text evidence="2">The sequence shown here is derived from an EMBL/GenBank/DDBJ whole genome shotgun (WGS) entry which is preliminary data.</text>
</comment>
<keyword evidence="3" id="KW-1185">Reference proteome</keyword>
<dbReference type="Proteomes" id="UP000242313">
    <property type="component" value="Unassembled WGS sequence"/>
</dbReference>
<feature type="non-terminal residue" evidence="2">
    <location>
        <position position="72"/>
    </location>
</feature>
<gene>
    <name evidence="2" type="ORF">CNQ84_19655</name>
</gene>
<protein>
    <submittedName>
        <fullName evidence="2">Uncharacterized protein</fullName>
    </submittedName>
</protein>